<keyword evidence="2" id="KW-0001">2Fe-2S</keyword>
<keyword evidence="10" id="KW-1185">Reference proteome</keyword>
<dbReference type="InterPro" id="IPR001041">
    <property type="entry name" value="2Fe-2S_ferredoxin-type"/>
</dbReference>
<dbReference type="Pfam" id="PF00111">
    <property type="entry name" value="Fer2"/>
    <property type="match status" value="1"/>
</dbReference>
<dbReference type="InterPro" id="IPR036010">
    <property type="entry name" value="2Fe-2S_ferredoxin-like_sf"/>
</dbReference>
<dbReference type="RefSeq" id="WP_152766956.1">
    <property type="nucleotide sequence ID" value="NZ_WHNP01000063.1"/>
</dbReference>
<dbReference type="SUPFAM" id="SSF54292">
    <property type="entry name" value="2Fe-2S ferredoxin-like"/>
    <property type="match status" value="1"/>
</dbReference>
<dbReference type="PROSITE" id="PS51384">
    <property type="entry name" value="FAD_FR"/>
    <property type="match status" value="1"/>
</dbReference>
<evidence type="ECO:0000313" key="10">
    <source>
        <dbReference type="Proteomes" id="UP000484381"/>
    </source>
</evidence>
<name>A0A7X1NHX2_9BURK</name>
<dbReference type="InterPro" id="IPR017938">
    <property type="entry name" value="Riboflavin_synthase-like_b-brl"/>
</dbReference>
<dbReference type="Gene3D" id="3.10.20.30">
    <property type="match status" value="1"/>
</dbReference>
<evidence type="ECO:0000256" key="6">
    <source>
        <dbReference type="ARBA" id="ARBA00023014"/>
    </source>
</evidence>
<dbReference type="Proteomes" id="UP000484381">
    <property type="component" value="Unassembled WGS sequence"/>
</dbReference>
<dbReference type="InterPro" id="IPR017927">
    <property type="entry name" value="FAD-bd_FR_type"/>
</dbReference>
<proteinExistence type="predicted"/>
<keyword evidence="4" id="KW-0560">Oxidoreductase</keyword>
<dbReference type="PROSITE" id="PS00197">
    <property type="entry name" value="2FE2S_FER_1"/>
    <property type="match status" value="1"/>
</dbReference>
<comment type="caution">
    <text evidence="9">The sequence shown here is derived from an EMBL/GenBank/DDBJ whole genome shotgun (WGS) entry which is preliminary data.</text>
</comment>
<keyword evidence="5" id="KW-0408">Iron</keyword>
<dbReference type="AlphaFoldDB" id="A0A7X1NHX2"/>
<dbReference type="Gene3D" id="3.40.50.80">
    <property type="entry name" value="Nucleotide-binding domain of ferredoxin-NADP reductase (FNR) module"/>
    <property type="match status" value="1"/>
</dbReference>
<dbReference type="PRINTS" id="PR00409">
    <property type="entry name" value="PHDIOXRDTASE"/>
</dbReference>
<dbReference type="CDD" id="cd06185">
    <property type="entry name" value="PDR_like"/>
    <property type="match status" value="1"/>
</dbReference>
<dbReference type="PROSITE" id="PS51085">
    <property type="entry name" value="2FE2S_FER_2"/>
    <property type="match status" value="1"/>
</dbReference>
<gene>
    <name evidence="9" type="ORF">GCT13_37220</name>
</gene>
<dbReference type="InterPro" id="IPR050415">
    <property type="entry name" value="MRET"/>
</dbReference>
<dbReference type="EMBL" id="WHNP01000063">
    <property type="protein sequence ID" value="MPW22322.1"/>
    <property type="molecule type" value="Genomic_DNA"/>
</dbReference>
<evidence type="ECO:0000259" key="7">
    <source>
        <dbReference type="PROSITE" id="PS51085"/>
    </source>
</evidence>
<feature type="domain" description="FAD-binding FR-type" evidence="8">
    <location>
        <begin position="1"/>
        <end position="93"/>
    </location>
</feature>
<evidence type="ECO:0000256" key="2">
    <source>
        <dbReference type="ARBA" id="ARBA00022714"/>
    </source>
</evidence>
<dbReference type="GO" id="GO:0051537">
    <property type="term" value="F:2 iron, 2 sulfur cluster binding"/>
    <property type="evidence" value="ECO:0007669"/>
    <property type="project" value="UniProtKB-KW"/>
</dbReference>
<dbReference type="InterPro" id="IPR039261">
    <property type="entry name" value="FNR_nucleotide-bd"/>
</dbReference>
<keyword evidence="1" id="KW-0285">Flavoprotein</keyword>
<dbReference type="InterPro" id="IPR001433">
    <property type="entry name" value="OxRdtase_FAD/NAD-bd"/>
</dbReference>
<dbReference type="Gene3D" id="2.40.30.10">
    <property type="entry name" value="Translation factors"/>
    <property type="match status" value="1"/>
</dbReference>
<feature type="domain" description="2Fe-2S ferredoxin-type" evidence="7">
    <location>
        <begin position="224"/>
        <end position="309"/>
    </location>
</feature>
<keyword evidence="3" id="KW-0479">Metal-binding</keyword>
<dbReference type="SUPFAM" id="SSF52343">
    <property type="entry name" value="Ferredoxin reductase-like, C-terminal NADP-linked domain"/>
    <property type="match status" value="1"/>
</dbReference>
<evidence type="ECO:0000259" key="8">
    <source>
        <dbReference type="PROSITE" id="PS51384"/>
    </source>
</evidence>
<accession>A0A7X1NHX2</accession>
<dbReference type="PANTHER" id="PTHR47354:SF1">
    <property type="entry name" value="CARNITINE MONOOXYGENASE REDUCTASE SUBUNIT"/>
    <property type="match status" value="1"/>
</dbReference>
<sequence length="309" mass="33257">MTWLAQNVVSVTLEAIDGHDLPDAEAGAHVDVKLNDTLSRSYSIVRCEGKPVRYEIAVAKDAGGRGGSRHVHETLRAGDTVQISAPRNLFPIDRDAQLNVLIAGGIGITPLWSMVRQFEALGRAWVLHYAARDRHHAAYLADIESFVAASAHGRIETYFDKAPDGRRMDVTTVVREVPAGAHVYCCGPKSMLDAFEAAAAGLPAETVHLERFAPLQEACAAGEFTVALARSGQSFRIPADRSILDVLLENGVDVPFGCMQGACGMCEVGVLDGKPLHLDMLFSDEDKATKQSMLICCSRSATNVLTLDA</sequence>
<evidence type="ECO:0000256" key="5">
    <source>
        <dbReference type="ARBA" id="ARBA00023004"/>
    </source>
</evidence>
<dbReference type="InterPro" id="IPR012675">
    <property type="entry name" value="Beta-grasp_dom_sf"/>
</dbReference>
<reference evidence="9 10" key="1">
    <citation type="submission" date="2019-10" db="EMBL/GenBank/DDBJ databases">
        <title>Paraburkholderia sp. isolated from nodules of Mimosa pudica from Brazilian Atlantic Forest soils.</title>
        <authorList>
            <person name="Paulitsch F."/>
            <person name="Hungria M."/>
            <person name="Dall'Agnol R."/>
        </authorList>
    </citation>
    <scope>NUCLEOTIDE SEQUENCE [LARGE SCALE GENOMIC DNA]</scope>
    <source>
        <strain evidence="9 10">CNPSo 3157</strain>
    </source>
</reference>
<dbReference type="GO" id="GO:0016491">
    <property type="term" value="F:oxidoreductase activity"/>
    <property type="evidence" value="ECO:0007669"/>
    <property type="project" value="UniProtKB-KW"/>
</dbReference>
<evidence type="ECO:0000256" key="3">
    <source>
        <dbReference type="ARBA" id="ARBA00022723"/>
    </source>
</evidence>
<dbReference type="GO" id="GO:0046872">
    <property type="term" value="F:metal ion binding"/>
    <property type="evidence" value="ECO:0007669"/>
    <property type="project" value="UniProtKB-KW"/>
</dbReference>
<dbReference type="Pfam" id="PF00175">
    <property type="entry name" value="NAD_binding_1"/>
    <property type="match status" value="1"/>
</dbReference>
<evidence type="ECO:0000256" key="4">
    <source>
        <dbReference type="ARBA" id="ARBA00023002"/>
    </source>
</evidence>
<dbReference type="CDD" id="cd00207">
    <property type="entry name" value="fer2"/>
    <property type="match status" value="1"/>
</dbReference>
<evidence type="ECO:0000313" key="9">
    <source>
        <dbReference type="EMBL" id="MPW22322.1"/>
    </source>
</evidence>
<keyword evidence="6" id="KW-0411">Iron-sulfur</keyword>
<dbReference type="PANTHER" id="PTHR47354">
    <property type="entry name" value="NADH OXIDOREDUCTASE HCR"/>
    <property type="match status" value="1"/>
</dbReference>
<organism evidence="9 10">
    <name type="scientific">Paraburkholderia franconis</name>
    <dbReference type="NCBI Taxonomy" id="2654983"/>
    <lineage>
        <taxon>Bacteria</taxon>
        <taxon>Pseudomonadati</taxon>
        <taxon>Pseudomonadota</taxon>
        <taxon>Betaproteobacteria</taxon>
        <taxon>Burkholderiales</taxon>
        <taxon>Burkholderiaceae</taxon>
        <taxon>Paraburkholderia</taxon>
    </lineage>
</organism>
<dbReference type="SUPFAM" id="SSF63380">
    <property type="entry name" value="Riboflavin synthase domain-like"/>
    <property type="match status" value="1"/>
</dbReference>
<protein>
    <submittedName>
        <fullName evidence="9">2Fe-2S iron-sulfur cluster binding domain-containing protein</fullName>
    </submittedName>
</protein>
<evidence type="ECO:0000256" key="1">
    <source>
        <dbReference type="ARBA" id="ARBA00022630"/>
    </source>
</evidence>
<dbReference type="InterPro" id="IPR006058">
    <property type="entry name" value="2Fe2S_fd_BS"/>
</dbReference>